<dbReference type="Proteomes" id="UP000315636">
    <property type="component" value="Unassembled WGS sequence"/>
</dbReference>
<dbReference type="PANTHER" id="PTHR46211">
    <property type="entry name" value="GLYCEROPHOSPHORYL DIESTER PHOSPHODIESTERASE"/>
    <property type="match status" value="1"/>
</dbReference>
<feature type="domain" description="GP-PDE" evidence="1">
    <location>
        <begin position="37"/>
        <end position="290"/>
    </location>
</feature>
<reference evidence="2 3" key="1">
    <citation type="submission" date="2017-05" db="EMBL/GenBank/DDBJ databases">
        <authorList>
            <person name="Varghese N."/>
            <person name="Submissions S."/>
        </authorList>
    </citation>
    <scope>NUCLEOTIDE SEQUENCE [LARGE SCALE GENOMIC DNA]</scope>
    <source>
        <strain evidence="2 3">DSM 45474</strain>
    </source>
</reference>
<evidence type="ECO:0000313" key="3">
    <source>
        <dbReference type="Proteomes" id="UP000315636"/>
    </source>
</evidence>
<dbReference type="PROSITE" id="PS51704">
    <property type="entry name" value="GP_PDE"/>
    <property type="match status" value="1"/>
</dbReference>
<accession>A0A521BG09</accession>
<dbReference type="Pfam" id="PF03009">
    <property type="entry name" value="GDPD"/>
    <property type="match status" value="1"/>
</dbReference>
<organism evidence="2 3">
    <name type="scientific">Melghirimyces algeriensis</name>
    <dbReference type="NCBI Taxonomy" id="910412"/>
    <lineage>
        <taxon>Bacteria</taxon>
        <taxon>Bacillati</taxon>
        <taxon>Bacillota</taxon>
        <taxon>Bacilli</taxon>
        <taxon>Bacillales</taxon>
        <taxon>Thermoactinomycetaceae</taxon>
        <taxon>Melghirimyces</taxon>
    </lineage>
</organism>
<proteinExistence type="predicted"/>
<dbReference type="InterPro" id="IPR030395">
    <property type="entry name" value="GP_PDE_dom"/>
</dbReference>
<evidence type="ECO:0000313" key="2">
    <source>
        <dbReference type="EMBL" id="SMO45650.1"/>
    </source>
</evidence>
<dbReference type="CDD" id="cd08601">
    <property type="entry name" value="GDPD_SaGlpQ_like"/>
    <property type="match status" value="1"/>
</dbReference>
<name>A0A521BG09_9BACL</name>
<protein>
    <submittedName>
        <fullName evidence="2">Glycerophosphoryl diester phosphodiesterase</fullName>
    </submittedName>
</protein>
<dbReference type="GO" id="GO:0008081">
    <property type="term" value="F:phosphoric diester hydrolase activity"/>
    <property type="evidence" value="ECO:0007669"/>
    <property type="project" value="InterPro"/>
</dbReference>
<dbReference type="RefSeq" id="WP_142504362.1">
    <property type="nucleotide sequence ID" value="NZ_FXTI01000002.1"/>
</dbReference>
<dbReference type="GO" id="GO:0006629">
    <property type="term" value="P:lipid metabolic process"/>
    <property type="evidence" value="ECO:0007669"/>
    <property type="project" value="InterPro"/>
</dbReference>
<dbReference type="Gene3D" id="3.20.20.190">
    <property type="entry name" value="Phosphatidylinositol (PI) phosphodiesterase"/>
    <property type="match status" value="1"/>
</dbReference>
<evidence type="ECO:0000259" key="1">
    <source>
        <dbReference type="PROSITE" id="PS51704"/>
    </source>
</evidence>
<dbReference type="PANTHER" id="PTHR46211:SF7">
    <property type="entry name" value="GLYCEROPHOSPHODIESTER PHOSPHODIESTERASE"/>
    <property type="match status" value="1"/>
</dbReference>
<gene>
    <name evidence="2" type="ORF">SAMN06264849_10240</name>
</gene>
<dbReference type="AlphaFoldDB" id="A0A521BG09"/>
<keyword evidence="3" id="KW-1185">Reference proteome</keyword>
<dbReference type="InterPro" id="IPR017946">
    <property type="entry name" value="PLC-like_Pdiesterase_TIM-brl"/>
</dbReference>
<dbReference type="OrthoDB" id="384721at2"/>
<dbReference type="SUPFAM" id="SSF51695">
    <property type="entry name" value="PLC-like phosphodiesterases"/>
    <property type="match status" value="1"/>
</dbReference>
<dbReference type="EMBL" id="FXTI01000002">
    <property type="protein sequence ID" value="SMO45650.1"/>
    <property type="molecule type" value="Genomic_DNA"/>
</dbReference>
<sequence length="309" mass="35603">MRFFFKILFSVVIATGLWTPLLGGTPVFAGDAKEHQVLNIAHRGASAYAPEHTIPSYKMGDRMKGDYIEIDLQMTKDGHLIAMHDETLDRTTDGTGQVKDYTLAQIKKLDAGSWFNQKYPQYAKKKYEGLEVPTLDEVFKHFGNDKKYYIETKAPEVYPGMEEELLRILKKHGLTTKMKLKNGHVLIQSFSQASLLKMHHLNPDVPLVQLLWYETPGKITDEELETIKQYAIGVGPNFQKIDREYVQQVLKHGLEIHPYTVNQKADMKTLIDWGVTGMFTNHPDRLRKVLIEKKIKKHHNGWRNPYPLD</sequence>